<evidence type="ECO:0000313" key="2">
    <source>
        <dbReference type="Proteomes" id="UP000001176"/>
    </source>
</evidence>
<dbReference type="RefSeq" id="WP_012222637.1">
    <property type="nucleotide sequence ID" value="NC_010125.1"/>
</dbReference>
<dbReference type="GO" id="GO:0048244">
    <property type="term" value="F:phytanoyl-CoA dioxygenase activity"/>
    <property type="evidence" value="ECO:0007669"/>
    <property type="project" value="InterPro"/>
</dbReference>
<protein>
    <recommendedName>
        <fullName evidence="3">Phytanoyl-CoA dioxygenase</fullName>
    </recommendedName>
</protein>
<gene>
    <name evidence="1" type="ordered locus">GDI0351</name>
</gene>
<evidence type="ECO:0008006" key="3">
    <source>
        <dbReference type="Google" id="ProtNLM"/>
    </source>
</evidence>
<dbReference type="InterPro" id="IPR008775">
    <property type="entry name" value="Phytyl_CoA_dOase-like"/>
</dbReference>
<reference evidence="1 2" key="1">
    <citation type="journal article" date="2009" name="BMC Genomics">
        <title>Complete genome sequence of the sugarcane nitrogen-fixing endophyte Gluconacetobacter diazotrophicus Pal5.</title>
        <authorList>
            <person name="Bertalan M."/>
            <person name="Albano R."/>
            <person name="Padua V."/>
            <person name="Rouws L."/>
            <person name="Rojas C."/>
            <person name="Hemerly A."/>
            <person name="Teixeira K."/>
            <person name="Schwab S."/>
            <person name="Araujo J."/>
            <person name="Oliveira A."/>
            <person name="Franca L."/>
            <person name="Magalhaes V."/>
            <person name="Alqueres S."/>
            <person name="Cardoso A."/>
            <person name="Almeida W."/>
            <person name="Loureiro M.M."/>
            <person name="Nogueira E."/>
            <person name="Cidade D."/>
            <person name="Oliveira D."/>
            <person name="Simao T."/>
            <person name="Macedo J."/>
            <person name="Valadao A."/>
            <person name="Dreschsel M."/>
            <person name="Freitas F."/>
            <person name="Vidal M."/>
            <person name="Guedes H."/>
            <person name="Rodrigues E."/>
            <person name="Meneses C."/>
            <person name="Brioso P."/>
            <person name="Pozzer L."/>
            <person name="Figueiredo D."/>
            <person name="Montano H."/>
            <person name="Junior J."/>
            <person name="Filho G."/>
            <person name="Flores V."/>
            <person name="Ferreira B."/>
            <person name="Branco A."/>
            <person name="Gonzalez P."/>
            <person name="Guillobel H."/>
            <person name="Lemos M."/>
            <person name="Seibel L."/>
            <person name="Macedo J."/>
            <person name="Alves-Ferreira M."/>
            <person name="Sachetto-Martins G."/>
            <person name="Coelho A."/>
            <person name="Santos E."/>
            <person name="Amaral G."/>
            <person name="Neves A."/>
            <person name="Pacheco A.B."/>
            <person name="Carvalho D."/>
            <person name="Lery L."/>
            <person name="Bisch P."/>
            <person name="Rossle S.C."/>
            <person name="Urmenyi T."/>
            <person name="Kruger W.V."/>
            <person name="Martins O."/>
            <person name="Baldani J.I."/>
            <person name="Ferreira P.C."/>
        </authorList>
    </citation>
    <scope>NUCLEOTIDE SEQUENCE [LARGE SCALE GENOMIC DNA]</scope>
    <source>
        <strain evidence="2">ATCC 49037 / DSM 5601 / CCUG 37298 / CIP 103539 / LMG 7603 / PAl5</strain>
    </source>
</reference>
<organism evidence="1 2">
    <name type="scientific">Gluconacetobacter diazotrophicus (strain ATCC 49037 / DSM 5601 / CCUG 37298 / CIP 103539 / LMG 7603 / PAl5)</name>
    <dbReference type="NCBI Taxonomy" id="272568"/>
    <lineage>
        <taxon>Bacteria</taxon>
        <taxon>Pseudomonadati</taxon>
        <taxon>Pseudomonadota</taxon>
        <taxon>Alphaproteobacteria</taxon>
        <taxon>Acetobacterales</taxon>
        <taxon>Acetobacteraceae</taxon>
        <taxon>Gluconacetobacter</taxon>
    </lineage>
</organism>
<dbReference type="AlphaFoldDB" id="A9H568"/>
<sequence>MKNNESKTRTQPSTLTQADCDLPSFRKLVERTADPAHYPHAHAIERNIPIYDGQELAALVRNDAERAVAVKSELCALLADGPGVAVFRGAMDDPGVLDQASSVFGRIIDEERRTQSGGGDHFAKPGANDRVWNALEKHCLEDPGNFARYYANPVIALLARAWLGPAYQVTAQVNRVNPGGGAQAPHRDYHLGFQSPDAMAHYPRHVHQLSPMLTLQGAVAHVDMPLESGPTLFLPYSQTYLAGYLAVTRPDFVEYFHAHHVQLPLSRGDMVFFNPALIHAAGANRSRDIGRLANLLQISSAFGRAMETVNRTRMCAALYSALGTLKSENILDLEGIGNTVAACAEGYSFPTNLDRDPPLHNLAPRTQAQLMHEALDERWSEHLFVEALLAQDARKKGE</sequence>
<dbReference type="Gene3D" id="2.60.120.620">
    <property type="entry name" value="q2cbj1_9rhob like domain"/>
    <property type="match status" value="1"/>
</dbReference>
<proteinExistence type="predicted"/>
<dbReference type="Pfam" id="PF05721">
    <property type="entry name" value="PhyH"/>
    <property type="match status" value="1"/>
</dbReference>
<dbReference type="KEGG" id="gdi:GDI0351"/>
<dbReference type="InterPro" id="IPR047128">
    <property type="entry name" value="PhyH"/>
</dbReference>
<dbReference type="SUPFAM" id="SSF51197">
    <property type="entry name" value="Clavaminate synthase-like"/>
    <property type="match status" value="1"/>
</dbReference>
<accession>A9H568</accession>
<keyword evidence="2" id="KW-1185">Reference proteome</keyword>
<name>A9H568_GLUDA</name>
<dbReference type="EMBL" id="AM889285">
    <property type="protein sequence ID" value="CAP54294.1"/>
    <property type="molecule type" value="Genomic_DNA"/>
</dbReference>
<dbReference type="PANTHER" id="PTHR21308:SF8">
    <property type="entry name" value="PHYTANOYL-COA DIOXYGENASE FAMILY PROTEIN (AFU_ORTHOLOGUE AFUA_2G09620)"/>
    <property type="match status" value="1"/>
</dbReference>
<dbReference type="PANTHER" id="PTHR21308">
    <property type="entry name" value="PHYTANOYL-COA ALPHA-HYDROXYLASE"/>
    <property type="match status" value="1"/>
</dbReference>
<evidence type="ECO:0000313" key="1">
    <source>
        <dbReference type="EMBL" id="CAP54294.1"/>
    </source>
</evidence>
<dbReference type="OrthoDB" id="3562306at2"/>
<dbReference type="Proteomes" id="UP000001176">
    <property type="component" value="Chromosome"/>
</dbReference>
<dbReference type="GO" id="GO:0001561">
    <property type="term" value="P:fatty acid alpha-oxidation"/>
    <property type="evidence" value="ECO:0007669"/>
    <property type="project" value="InterPro"/>
</dbReference>